<dbReference type="Pfam" id="PF01464">
    <property type="entry name" value="SLT"/>
    <property type="match status" value="1"/>
</dbReference>
<protein>
    <submittedName>
        <fullName evidence="7">Soluble lytic murein transglycosylase</fullName>
        <ecNumber evidence="7">3.2.1.-</ecNumber>
    </submittedName>
</protein>
<dbReference type="InterPro" id="IPR000189">
    <property type="entry name" value="Transglyc_AS"/>
</dbReference>
<feature type="region of interest" description="Disordered" evidence="4">
    <location>
        <begin position="48"/>
        <end position="112"/>
    </location>
</feature>
<keyword evidence="7" id="KW-0378">Hydrolase</keyword>
<evidence type="ECO:0000256" key="2">
    <source>
        <dbReference type="ARBA" id="ARBA00009387"/>
    </source>
</evidence>
<dbReference type="InterPro" id="IPR023346">
    <property type="entry name" value="Lysozyme-like_dom_sf"/>
</dbReference>
<dbReference type="SUPFAM" id="SSF48435">
    <property type="entry name" value="Bacterial muramidases"/>
    <property type="match status" value="1"/>
</dbReference>
<feature type="chain" id="PRO_5042159445" evidence="5">
    <location>
        <begin position="27"/>
        <end position="774"/>
    </location>
</feature>
<dbReference type="GO" id="GO:0016020">
    <property type="term" value="C:membrane"/>
    <property type="evidence" value="ECO:0007669"/>
    <property type="project" value="InterPro"/>
</dbReference>
<feature type="compositionally biased region" description="Low complexity" evidence="4">
    <location>
        <begin position="90"/>
        <end position="100"/>
    </location>
</feature>
<dbReference type="InterPro" id="IPR008258">
    <property type="entry name" value="Transglycosylase_SLT_dom_1"/>
</dbReference>
<sequence length="774" mass="82642">MKRFHSWHFPLAAVVAAFGGAGVAEAAPFPVAVPSVASQVVTASVVPPPNPARDAAQSPAAAPQTRQAGDSIVVADAPVPRARPFRRTPPDAAVASVPVTPSAPPPASSVTPAAPAASARAAASASAAIGTTGSGPSFSNYGSRAGDLKQALDALRRDDYETTFVLRNGLSDPFDRKIVDWALARSGSPKVSSAMITEFAASAPGWPDPEEIRANAEAALLRENPPAATVVRSFSGSMPVSAAGAIVYTRALVSTGDRNRAASVIRSAWHTKSMSGSEERQILSEFSGLLRPEDHMQRAEMLLYSDRASAAEDLKPYVSSADRAYIDARAAVVRNAGNAASKLSQVPASARNRPGYLFAQIAYNRRRENYREAAALLQKAPRNEAALIDPDEWWVERRIVSRGLVEEGDPRTAYAIAAGHAAESPHFQAEAEFHAGWYALRFLNDPGRAARHFKNIEDIGTTPITLSRAYYWQGRAAEAAGNSGRARSFYRQAGTYGMTYYGQLAREKLGQRNAGVGRPASAGIGDTAAFTRNELVIALNRLIAAGHAHRTWPLFDHLSETVPSAGQIALLSEMANRAGMPHIALLVSKEGLNRGLAVDGLAFPTEGIPASTRMPAGLDRAVVYAIARQESTFNPGAISPAGARGLLQLMPGTARATASSLGLAYQPSRLTSDASYNATLGAAHLKELIDKFDGSYVLTFAAYNAGSSRAYEWIQRFGDPRDPRVDAIDWVESIPYGETRNYVQRVMENTQVYRERLGTGRLSIEEDLKRGTPG</sequence>
<dbReference type="PROSITE" id="PS00922">
    <property type="entry name" value="TRANSGLYCOSYLASE"/>
    <property type="match status" value="1"/>
</dbReference>
<proteinExistence type="inferred from homology"/>
<dbReference type="GO" id="GO:0004553">
    <property type="term" value="F:hydrolase activity, hydrolyzing O-glycosyl compounds"/>
    <property type="evidence" value="ECO:0007669"/>
    <property type="project" value="InterPro"/>
</dbReference>
<dbReference type="CDD" id="cd13401">
    <property type="entry name" value="Slt70-like"/>
    <property type="match status" value="1"/>
</dbReference>
<evidence type="ECO:0000256" key="4">
    <source>
        <dbReference type="SAM" id="MobiDB-lite"/>
    </source>
</evidence>
<dbReference type="GO" id="GO:0008933">
    <property type="term" value="F:peptidoglycan lytic transglycosylase activity"/>
    <property type="evidence" value="ECO:0007669"/>
    <property type="project" value="InterPro"/>
</dbReference>
<reference evidence="7" key="1">
    <citation type="submission" date="2023-07" db="EMBL/GenBank/DDBJ databases">
        <title>Genomic Encyclopedia of Type Strains, Phase IV (KMG-IV): sequencing the most valuable type-strain genomes for metagenomic binning, comparative biology and taxonomic classification.</title>
        <authorList>
            <person name="Goeker M."/>
        </authorList>
    </citation>
    <scope>NUCLEOTIDE SEQUENCE</scope>
    <source>
        <strain evidence="7">DSM 21202</strain>
    </source>
</reference>
<comment type="caution">
    <text evidence="7">The sequence shown here is derived from an EMBL/GenBank/DDBJ whole genome shotgun (WGS) entry which is preliminary data.</text>
</comment>
<dbReference type="GO" id="GO:0000270">
    <property type="term" value="P:peptidoglycan metabolic process"/>
    <property type="evidence" value="ECO:0007669"/>
    <property type="project" value="InterPro"/>
</dbReference>
<name>A0AAE3VMI7_9HYPH</name>
<evidence type="ECO:0000256" key="3">
    <source>
        <dbReference type="ARBA" id="ARBA00022729"/>
    </source>
</evidence>
<dbReference type="Gene3D" id="1.10.530.10">
    <property type="match status" value="1"/>
</dbReference>
<dbReference type="EC" id="3.2.1.-" evidence="7"/>
<feature type="domain" description="Transglycosylase SLT" evidence="6">
    <location>
        <begin position="617"/>
        <end position="719"/>
    </location>
</feature>
<dbReference type="EMBL" id="JAUSUL010000001">
    <property type="protein sequence ID" value="MDQ0314798.1"/>
    <property type="molecule type" value="Genomic_DNA"/>
</dbReference>
<evidence type="ECO:0000313" key="8">
    <source>
        <dbReference type="Proteomes" id="UP001229244"/>
    </source>
</evidence>
<dbReference type="Proteomes" id="UP001229244">
    <property type="component" value="Unassembled WGS sequence"/>
</dbReference>
<dbReference type="PANTHER" id="PTHR37423:SF2">
    <property type="entry name" value="MEMBRANE-BOUND LYTIC MUREIN TRANSGLYCOSYLASE C"/>
    <property type="match status" value="1"/>
</dbReference>
<dbReference type="RefSeq" id="WP_306884585.1">
    <property type="nucleotide sequence ID" value="NZ_JAUSUL010000001.1"/>
</dbReference>
<comment type="similarity">
    <text evidence="1">Belongs to the transglycosylase Slt family.</text>
</comment>
<keyword evidence="3 5" id="KW-0732">Signal</keyword>
<evidence type="ECO:0000256" key="5">
    <source>
        <dbReference type="SAM" id="SignalP"/>
    </source>
</evidence>
<dbReference type="SUPFAM" id="SSF53955">
    <property type="entry name" value="Lysozyme-like"/>
    <property type="match status" value="1"/>
</dbReference>
<gene>
    <name evidence="7" type="ORF">J2S73_001235</name>
</gene>
<dbReference type="PANTHER" id="PTHR37423">
    <property type="entry name" value="SOLUBLE LYTIC MUREIN TRANSGLYCOSYLASE-RELATED"/>
    <property type="match status" value="1"/>
</dbReference>
<evidence type="ECO:0000313" key="7">
    <source>
        <dbReference type="EMBL" id="MDQ0314798.1"/>
    </source>
</evidence>
<dbReference type="Gene3D" id="1.25.20.10">
    <property type="entry name" value="Bacterial muramidases"/>
    <property type="match status" value="1"/>
</dbReference>
<feature type="compositionally biased region" description="Low complexity" evidence="4">
    <location>
        <begin position="52"/>
        <end position="68"/>
    </location>
</feature>
<comment type="similarity">
    <text evidence="2">Belongs to the virb1 family.</text>
</comment>
<organism evidence="7 8">
    <name type="scientific">Amorphus orientalis</name>
    <dbReference type="NCBI Taxonomy" id="649198"/>
    <lineage>
        <taxon>Bacteria</taxon>
        <taxon>Pseudomonadati</taxon>
        <taxon>Pseudomonadota</taxon>
        <taxon>Alphaproteobacteria</taxon>
        <taxon>Hyphomicrobiales</taxon>
        <taxon>Amorphaceae</taxon>
        <taxon>Amorphus</taxon>
    </lineage>
</organism>
<evidence type="ECO:0000256" key="1">
    <source>
        <dbReference type="ARBA" id="ARBA00007734"/>
    </source>
</evidence>
<keyword evidence="7" id="KW-0326">Glycosidase</keyword>
<keyword evidence="8" id="KW-1185">Reference proteome</keyword>
<feature type="signal peptide" evidence="5">
    <location>
        <begin position="1"/>
        <end position="26"/>
    </location>
</feature>
<dbReference type="AlphaFoldDB" id="A0AAE3VMI7"/>
<evidence type="ECO:0000259" key="6">
    <source>
        <dbReference type="Pfam" id="PF01464"/>
    </source>
</evidence>
<dbReference type="InterPro" id="IPR008939">
    <property type="entry name" value="Lytic_TGlycosylase_superhlx_U"/>
</dbReference>
<accession>A0AAE3VMI7</accession>
<dbReference type="GO" id="GO:0042597">
    <property type="term" value="C:periplasmic space"/>
    <property type="evidence" value="ECO:0007669"/>
    <property type="project" value="InterPro"/>
</dbReference>